<dbReference type="SUPFAM" id="SSF81321">
    <property type="entry name" value="Family A G protein-coupled receptor-like"/>
    <property type="match status" value="1"/>
</dbReference>
<dbReference type="InterPro" id="IPR017452">
    <property type="entry name" value="GPCR_Rhodpsn_7TM"/>
</dbReference>
<sequence length="293" mass="32582">MENTNLSAPVDISMFSVFNGKGHSFGVIWPAVLINLIGIPGQLMNVFVVYVTLRNRSMRSTCNYLLAMLSFFEFLHQTGHLVALYVALSGINFIPYLMSMNFQIQAMFGLHAAQIALMAIALDRLLSVLLPVMSRNFKPRHYMLFVTVPCFSIGIFGAVNCYLVVLSNPHLPVTGHMSDLFTVDTISEPFNDICLCSNIINVVCYVVIGLMLRMSLKTIGMDQKYNRRIYKALVAIVLVVLGGYLINVVFGKFIVNSGLYGTSIEKWYGTQIFCAYPAAIAAASHAPILYSFR</sequence>
<proteinExistence type="predicted"/>
<dbReference type="PANTHER" id="PTHR23360:SF5">
    <property type="entry name" value="G-PROTEIN COUPLED RECEPTORS FAMILY 1 PROFILE DOMAIN-CONTAINING PROTEIN"/>
    <property type="match status" value="1"/>
</dbReference>
<evidence type="ECO:0000313" key="7">
    <source>
        <dbReference type="EMBL" id="KAI1697869.1"/>
    </source>
</evidence>
<feature type="transmembrane region" description="Helical" evidence="5">
    <location>
        <begin position="142"/>
        <end position="165"/>
    </location>
</feature>
<feature type="transmembrane region" description="Helical" evidence="5">
    <location>
        <begin position="190"/>
        <end position="212"/>
    </location>
</feature>
<dbReference type="Proteomes" id="UP001201812">
    <property type="component" value="Unassembled WGS sequence"/>
</dbReference>
<dbReference type="SMART" id="SM01381">
    <property type="entry name" value="7TM_GPCR_Srsx"/>
    <property type="match status" value="1"/>
</dbReference>
<name>A0AAD4MK32_9BILA</name>
<feature type="transmembrane region" description="Helical" evidence="5">
    <location>
        <begin position="27"/>
        <end position="53"/>
    </location>
</feature>
<evidence type="ECO:0000256" key="1">
    <source>
        <dbReference type="ARBA" id="ARBA00004370"/>
    </source>
</evidence>
<evidence type="ECO:0000256" key="5">
    <source>
        <dbReference type="SAM" id="Phobius"/>
    </source>
</evidence>
<dbReference type="PANTHER" id="PTHR23360">
    <property type="entry name" value="G-PROTEIN COUPLED RECEPTORS FAMILY 1 PROFILE DOMAIN-CONTAINING PROTEIN-RELATED"/>
    <property type="match status" value="1"/>
</dbReference>
<feature type="transmembrane region" description="Helical" evidence="5">
    <location>
        <begin position="267"/>
        <end position="290"/>
    </location>
</feature>
<evidence type="ECO:0000256" key="4">
    <source>
        <dbReference type="ARBA" id="ARBA00023136"/>
    </source>
</evidence>
<feature type="transmembrane region" description="Helical" evidence="5">
    <location>
        <begin position="233"/>
        <end position="255"/>
    </location>
</feature>
<evidence type="ECO:0000259" key="6">
    <source>
        <dbReference type="PROSITE" id="PS50262"/>
    </source>
</evidence>
<dbReference type="InterPro" id="IPR047130">
    <property type="entry name" value="7TM_GPCR_Srsx_nematod"/>
</dbReference>
<organism evidence="7 8">
    <name type="scientific">Ditylenchus destructor</name>
    <dbReference type="NCBI Taxonomy" id="166010"/>
    <lineage>
        <taxon>Eukaryota</taxon>
        <taxon>Metazoa</taxon>
        <taxon>Ecdysozoa</taxon>
        <taxon>Nematoda</taxon>
        <taxon>Chromadorea</taxon>
        <taxon>Rhabditida</taxon>
        <taxon>Tylenchina</taxon>
        <taxon>Tylenchomorpha</taxon>
        <taxon>Sphaerularioidea</taxon>
        <taxon>Anguinidae</taxon>
        <taxon>Anguininae</taxon>
        <taxon>Ditylenchus</taxon>
    </lineage>
</organism>
<dbReference type="Gene3D" id="1.20.1070.10">
    <property type="entry name" value="Rhodopsin 7-helix transmembrane proteins"/>
    <property type="match status" value="1"/>
</dbReference>
<feature type="domain" description="G-protein coupled receptors family 1 profile" evidence="6">
    <location>
        <begin position="44"/>
        <end position="290"/>
    </location>
</feature>
<dbReference type="EMBL" id="JAKKPZ010000246">
    <property type="protein sequence ID" value="KAI1697869.1"/>
    <property type="molecule type" value="Genomic_DNA"/>
</dbReference>
<feature type="transmembrane region" description="Helical" evidence="5">
    <location>
        <begin position="108"/>
        <end position="130"/>
    </location>
</feature>
<dbReference type="GO" id="GO:0016020">
    <property type="term" value="C:membrane"/>
    <property type="evidence" value="ECO:0007669"/>
    <property type="project" value="UniProtKB-SubCell"/>
</dbReference>
<accession>A0AAD4MK32</accession>
<dbReference type="GO" id="GO:0004930">
    <property type="term" value="F:G protein-coupled receptor activity"/>
    <property type="evidence" value="ECO:0007669"/>
    <property type="project" value="InterPro"/>
</dbReference>
<keyword evidence="2 5" id="KW-0812">Transmembrane</keyword>
<comment type="caution">
    <text evidence="7">The sequence shown here is derived from an EMBL/GenBank/DDBJ whole genome shotgun (WGS) entry which is preliminary data.</text>
</comment>
<evidence type="ECO:0000256" key="2">
    <source>
        <dbReference type="ARBA" id="ARBA00022692"/>
    </source>
</evidence>
<evidence type="ECO:0000313" key="8">
    <source>
        <dbReference type="Proteomes" id="UP001201812"/>
    </source>
</evidence>
<keyword evidence="4 5" id="KW-0472">Membrane</keyword>
<comment type="subcellular location">
    <subcellularLocation>
        <location evidence="1">Membrane</location>
    </subcellularLocation>
</comment>
<dbReference type="InterPro" id="IPR000276">
    <property type="entry name" value="GPCR_Rhodpsn"/>
</dbReference>
<protein>
    <submittedName>
        <fullName evidence="7">Serpentine type 7TM GPCR chemoreceptor srsx domain-containing protein</fullName>
    </submittedName>
</protein>
<evidence type="ECO:0000256" key="3">
    <source>
        <dbReference type="ARBA" id="ARBA00022989"/>
    </source>
</evidence>
<reference evidence="7" key="1">
    <citation type="submission" date="2022-01" db="EMBL/GenBank/DDBJ databases">
        <title>Genome Sequence Resource for Two Populations of Ditylenchus destructor, the Migratory Endoparasitic Phytonematode.</title>
        <authorList>
            <person name="Zhang H."/>
            <person name="Lin R."/>
            <person name="Xie B."/>
        </authorList>
    </citation>
    <scope>NUCLEOTIDE SEQUENCE</scope>
    <source>
        <strain evidence="7">BazhouSP</strain>
    </source>
</reference>
<dbReference type="PROSITE" id="PS50262">
    <property type="entry name" value="G_PROTEIN_RECEP_F1_2"/>
    <property type="match status" value="1"/>
</dbReference>
<keyword evidence="3 5" id="KW-1133">Transmembrane helix</keyword>
<dbReference type="AlphaFoldDB" id="A0AAD4MK32"/>
<dbReference type="Pfam" id="PF10320">
    <property type="entry name" value="7TM_GPCR_Srsx"/>
    <property type="match status" value="1"/>
</dbReference>
<gene>
    <name evidence="7" type="ORF">DdX_18233</name>
</gene>
<dbReference type="InterPro" id="IPR019424">
    <property type="entry name" value="7TM_GPCR_Srsx"/>
</dbReference>
<keyword evidence="8" id="KW-1185">Reference proteome</keyword>